<feature type="region of interest" description="Disordered" evidence="1">
    <location>
        <begin position="313"/>
        <end position="452"/>
    </location>
</feature>
<name>A0A4R3YMW2_9GAMM</name>
<evidence type="ECO:0000256" key="2">
    <source>
        <dbReference type="SAM" id="Phobius"/>
    </source>
</evidence>
<proteinExistence type="predicted"/>
<feature type="region of interest" description="Disordered" evidence="1">
    <location>
        <begin position="144"/>
        <end position="170"/>
    </location>
</feature>
<evidence type="ECO:0000313" key="4">
    <source>
        <dbReference type="Proteomes" id="UP000295645"/>
    </source>
</evidence>
<keyword evidence="2" id="KW-1133">Transmembrane helix</keyword>
<feature type="region of interest" description="Disordered" evidence="1">
    <location>
        <begin position="204"/>
        <end position="269"/>
    </location>
</feature>
<feature type="region of interest" description="Disordered" evidence="1">
    <location>
        <begin position="612"/>
        <end position="633"/>
    </location>
</feature>
<feature type="compositionally biased region" description="Basic and acidic residues" evidence="1">
    <location>
        <begin position="438"/>
        <end position="452"/>
    </location>
</feature>
<keyword evidence="2" id="KW-0812">Transmembrane</keyword>
<feature type="compositionally biased region" description="Low complexity" evidence="1">
    <location>
        <begin position="383"/>
        <end position="398"/>
    </location>
</feature>
<dbReference type="EMBL" id="SMCS01000004">
    <property type="protein sequence ID" value="TCV93977.1"/>
    <property type="molecule type" value="Genomic_DNA"/>
</dbReference>
<organism evidence="3 4">
    <name type="scientific">Luteibacter rhizovicinus</name>
    <dbReference type="NCBI Taxonomy" id="242606"/>
    <lineage>
        <taxon>Bacteria</taxon>
        <taxon>Pseudomonadati</taxon>
        <taxon>Pseudomonadota</taxon>
        <taxon>Gammaproteobacteria</taxon>
        <taxon>Lysobacterales</taxon>
        <taxon>Rhodanobacteraceae</taxon>
        <taxon>Luteibacter</taxon>
    </lineage>
</organism>
<feature type="region of interest" description="Disordered" evidence="1">
    <location>
        <begin position="64"/>
        <end position="102"/>
    </location>
</feature>
<protein>
    <submittedName>
        <fullName evidence="3">Uncharacterized protein</fullName>
    </submittedName>
</protein>
<keyword evidence="4" id="KW-1185">Reference proteome</keyword>
<feature type="compositionally biased region" description="Pro residues" evidence="1">
    <location>
        <begin position="204"/>
        <end position="227"/>
    </location>
</feature>
<evidence type="ECO:0000256" key="1">
    <source>
        <dbReference type="SAM" id="MobiDB-lite"/>
    </source>
</evidence>
<comment type="caution">
    <text evidence="3">The sequence shown here is derived from an EMBL/GenBank/DDBJ whole genome shotgun (WGS) entry which is preliminary data.</text>
</comment>
<dbReference type="Proteomes" id="UP000295645">
    <property type="component" value="Unassembled WGS sequence"/>
</dbReference>
<feature type="compositionally biased region" description="Pro residues" evidence="1">
    <location>
        <begin position="66"/>
        <end position="75"/>
    </location>
</feature>
<gene>
    <name evidence="3" type="ORF">EC912_104173</name>
</gene>
<keyword evidence="2" id="KW-0472">Membrane</keyword>
<accession>A0A4R3YMW2</accession>
<evidence type="ECO:0000313" key="3">
    <source>
        <dbReference type="EMBL" id="TCV93977.1"/>
    </source>
</evidence>
<feature type="transmembrane region" description="Helical" evidence="2">
    <location>
        <begin position="21"/>
        <end position="44"/>
    </location>
</feature>
<feature type="compositionally biased region" description="Polar residues" evidence="1">
    <location>
        <begin position="425"/>
        <end position="437"/>
    </location>
</feature>
<reference evidence="3 4" key="1">
    <citation type="submission" date="2019-03" db="EMBL/GenBank/DDBJ databases">
        <title>Above-ground endophytic microbial communities from plants in different locations in the United States.</title>
        <authorList>
            <person name="Frank C."/>
        </authorList>
    </citation>
    <scope>NUCLEOTIDE SEQUENCE [LARGE SCALE GENOMIC DNA]</scope>
    <source>
        <strain evidence="3 4">LP_13_YM</strain>
    </source>
</reference>
<dbReference type="AlphaFoldDB" id="A0A4R3YMW2"/>
<feature type="region of interest" description="Disordered" evidence="1">
    <location>
        <begin position="283"/>
        <end position="302"/>
    </location>
</feature>
<sequence>MNALVYRRRLRERPRDRLLRVMAMVGTLVIHLVFLFGMILGPAYDVLPPLPDQDSEAALEVRLIDKPPPPVPPVRGTPSKAPVEKSRRANANATASKASRDTRAAAVATNARSAIPAIAVPAAVPPVVKPNMKVVAPMPSIEATPERPVVQSKAPPPQPDLEKVPIPEQAPPDLAMDQPQPKVVPPRFQPEPVRKAQIEGTVAMPPPASLAIPPTPASQPDVRPTPPQIVADSAAKVPTTSMTLATVPRPEVETTAAPPTPQEEPLPTVAAEPTAPALDLKVDARSVPPKVSPDNIRAPSVDTTAELAAIPLPDAVPRPAIGAPVSTADKPAVQAPEVAPGDVQRPLAGIDTTAAKPGEAPGDIASGESTAQTRNEQGKAAGEHAAATTEGAPGAPGESVAAASGSNTPGAVAETGKPGAANGADTGTKTTGANGTSQRDDGVAGGQGDKRGAVGTYIQVRPHGNTDVMTRGRVHVDYQATRFDGAWTPKGESSVDTAVRHGVEGSTVKSAISLPRGVRVDCSGGPGTPNPAMKAISLLSFGCHGDKPGEAVAQDALAKNQTMAPSKPLAADLPPANAATTAAPAVVLDNSALCATARVSGGPLPPGCAADVQIARPAPKPGDSWVPASDQFK</sequence>